<dbReference type="Gene3D" id="1.10.10.10">
    <property type="entry name" value="Winged helix-like DNA-binding domain superfamily/Winged helix DNA-binding domain"/>
    <property type="match status" value="1"/>
</dbReference>
<gene>
    <name evidence="5" type="ORF">BDV40DRAFT_295468</name>
</gene>
<dbReference type="PANTHER" id="PTHR43712">
    <property type="entry name" value="PUTATIVE (AFU_ORTHOLOGUE AFUA_4G14580)-RELATED"/>
    <property type="match status" value="1"/>
</dbReference>
<proteinExistence type="predicted"/>
<keyword evidence="2 5" id="KW-0808">Transferase</keyword>
<dbReference type="InterPro" id="IPR036390">
    <property type="entry name" value="WH_DNA-bd_sf"/>
</dbReference>
<dbReference type="GO" id="GO:0032259">
    <property type="term" value="P:methylation"/>
    <property type="evidence" value="ECO:0007669"/>
    <property type="project" value="UniProtKB-KW"/>
</dbReference>
<dbReference type="SUPFAM" id="SSF53335">
    <property type="entry name" value="S-adenosyl-L-methionine-dependent methyltransferases"/>
    <property type="match status" value="1"/>
</dbReference>
<evidence type="ECO:0000313" key="5">
    <source>
        <dbReference type="EMBL" id="KAE8167358.1"/>
    </source>
</evidence>
<dbReference type="PROSITE" id="PS51683">
    <property type="entry name" value="SAM_OMT_II"/>
    <property type="match status" value="1"/>
</dbReference>
<dbReference type="Proteomes" id="UP000326950">
    <property type="component" value="Unassembled WGS sequence"/>
</dbReference>
<dbReference type="CDD" id="cd02440">
    <property type="entry name" value="AdoMet_MTases"/>
    <property type="match status" value="1"/>
</dbReference>
<protein>
    <submittedName>
        <fullName evidence="5">S-adenosyl-L-methionine-dependent methyltransferase</fullName>
    </submittedName>
</protein>
<keyword evidence="6" id="KW-1185">Reference proteome</keyword>
<evidence type="ECO:0000256" key="3">
    <source>
        <dbReference type="ARBA" id="ARBA00022691"/>
    </source>
</evidence>
<dbReference type="InterPro" id="IPR029063">
    <property type="entry name" value="SAM-dependent_MTases_sf"/>
</dbReference>
<dbReference type="Gene3D" id="3.40.50.150">
    <property type="entry name" value="Vaccinia Virus protein VP39"/>
    <property type="match status" value="1"/>
</dbReference>
<dbReference type="OrthoDB" id="1606438at2759"/>
<dbReference type="AlphaFoldDB" id="A0A5N6V8L0"/>
<dbReference type="InterPro" id="IPR016461">
    <property type="entry name" value="COMT-like"/>
</dbReference>
<dbReference type="GO" id="GO:0008171">
    <property type="term" value="F:O-methyltransferase activity"/>
    <property type="evidence" value="ECO:0007669"/>
    <property type="project" value="InterPro"/>
</dbReference>
<feature type="domain" description="O-methyltransferase C-terminal" evidence="4">
    <location>
        <begin position="216"/>
        <end position="412"/>
    </location>
</feature>
<sequence length="439" mass="49327">MNSNSNLNGASASRSPMEELTQRLVNDVAVLNDHLASTGHPLPSFERHTPIVVLPDGASPDAHAARERILDNALHLFQLAAGPTAYLLNLQTGYHYASCVRWLCHFRIFHLVPLEGSIAYADLAMLAKAPERQLRSVVRMAITNGLFLESPSRRVTHSATSAMLRNDADFHDWAAIMSDMSFPTAFAMVEAHERWPDSVEGNHTAYNIAVDTELPFFKHLAEHPDRKRQFAGFMRSMARSQGTDAEKLAEGWDWAALGQACVVDVGGSTGHTSVALARRFPDLHFVVEDLPEVVAEGPEYLSSLDDAQDLKPRISYRAHSFFDPQPVQDADVYMLRMILHNWSFDDCVQILSRLVPTLKRGARIIIFDIVLPDPGVIPASKERLLRVQDLIMMQVYNSMERHLENWMDIIKKVDERLSVKRIVEPHGSLMSLIELSMDF</sequence>
<evidence type="ECO:0000256" key="2">
    <source>
        <dbReference type="ARBA" id="ARBA00022679"/>
    </source>
</evidence>
<reference evidence="5 6" key="1">
    <citation type="submission" date="2019-04" db="EMBL/GenBank/DDBJ databases">
        <title>Friends and foes A comparative genomics study of 23 Aspergillus species from section Flavi.</title>
        <authorList>
            <consortium name="DOE Joint Genome Institute"/>
            <person name="Kjaerbolling I."/>
            <person name="Vesth T."/>
            <person name="Frisvad J.C."/>
            <person name="Nybo J.L."/>
            <person name="Theobald S."/>
            <person name="Kildgaard S."/>
            <person name="Isbrandt T."/>
            <person name="Kuo A."/>
            <person name="Sato A."/>
            <person name="Lyhne E.K."/>
            <person name="Kogle M.E."/>
            <person name="Wiebenga A."/>
            <person name="Kun R.S."/>
            <person name="Lubbers R.J."/>
            <person name="Makela M.R."/>
            <person name="Barry K."/>
            <person name="Chovatia M."/>
            <person name="Clum A."/>
            <person name="Daum C."/>
            <person name="Haridas S."/>
            <person name="He G."/>
            <person name="LaButti K."/>
            <person name="Lipzen A."/>
            <person name="Mondo S."/>
            <person name="Riley R."/>
            <person name="Salamov A."/>
            <person name="Simmons B.A."/>
            <person name="Magnuson J.K."/>
            <person name="Henrissat B."/>
            <person name="Mortensen U.H."/>
            <person name="Larsen T.O."/>
            <person name="Devries R.P."/>
            <person name="Grigoriev I.V."/>
            <person name="Machida M."/>
            <person name="Baker S.E."/>
            <person name="Andersen M.R."/>
        </authorList>
    </citation>
    <scope>NUCLEOTIDE SEQUENCE [LARGE SCALE GENOMIC DNA]</scope>
    <source>
        <strain evidence="5 6">CBS 117626</strain>
    </source>
</reference>
<accession>A0A5N6V8L0</accession>
<evidence type="ECO:0000259" key="4">
    <source>
        <dbReference type="Pfam" id="PF00891"/>
    </source>
</evidence>
<dbReference type="GO" id="GO:0044550">
    <property type="term" value="P:secondary metabolite biosynthetic process"/>
    <property type="evidence" value="ECO:0007669"/>
    <property type="project" value="UniProtKB-ARBA"/>
</dbReference>
<name>A0A5N6V8L0_ASPTM</name>
<evidence type="ECO:0000313" key="6">
    <source>
        <dbReference type="Proteomes" id="UP000326950"/>
    </source>
</evidence>
<evidence type="ECO:0000256" key="1">
    <source>
        <dbReference type="ARBA" id="ARBA00022603"/>
    </source>
</evidence>
<dbReference type="Pfam" id="PF00891">
    <property type="entry name" value="Methyltransf_2"/>
    <property type="match status" value="1"/>
</dbReference>
<keyword evidence="3" id="KW-0949">S-adenosyl-L-methionine</keyword>
<dbReference type="PANTHER" id="PTHR43712:SF19">
    <property type="entry name" value="DUAL O-METHYLTRANSFERASE_FAD-DEPENDENT MONOOXYGENASE ELCB"/>
    <property type="match status" value="1"/>
</dbReference>
<dbReference type="InterPro" id="IPR001077">
    <property type="entry name" value="COMT_C"/>
</dbReference>
<dbReference type="EMBL" id="ML738589">
    <property type="protein sequence ID" value="KAE8167358.1"/>
    <property type="molecule type" value="Genomic_DNA"/>
</dbReference>
<organism evidence="5 6">
    <name type="scientific">Aspergillus tamarii</name>
    <dbReference type="NCBI Taxonomy" id="41984"/>
    <lineage>
        <taxon>Eukaryota</taxon>
        <taxon>Fungi</taxon>
        <taxon>Dikarya</taxon>
        <taxon>Ascomycota</taxon>
        <taxon>Pezizomycotina</taxon>
        <taxon>Eurotiomycetes</taxon>
        <taxon>Eurotiomycetidae</taxon>
        <taxon>Eurotiales</taxon>
        <taxon>Aspergillaceae</taxon>
        <taxon>Aspergillus</taxon>
        <taxon>Aspergillus subgen. Circumdati</taxon>
    </lineage>
</organism>
<dbReference type="InterPro" id="IPR036388">
    <property type="entry name" value="WH-like_DNA-bd_sf"/>
</dbReference>
<dbReference type="SUPFAM" id="SSF46785">
    <property type="entry name" value="Winged helix' DNA-binding domain"/>
    <property type="match status" value="1"/>
</dbReference>
<keyword evidence="1 5" id="KW-0489">Methyltransferase</keyword>